<gene>
    <name evidence="1" type="ordered locus">FRAAL2656</name>
</gene>
<accession>Q0RME9</accession>
<dbReference type="AlphaFoldDB" id="Q0RME9"/>
<dbReference type="EMBL" id="CT573213">
    <property type="protein sequence ID" value="CAJ61302.1"/>
    <property type="molecule type" value="Genomic_DNA"/>
</dbReference>
<dbReference type="Proteomes" id="UP000000657">
    <property type="component" value="Chromosome"/>
</dbReference>
<keyword evidence="2" id="KW-1185">Reference proteome</keyword>
<dbReference type="eggNOG" id="ENOG5031XMZ">
    <property type="taxonomic scope" value="Bacteria"/>
</dbReference>
<name>Q0RME9_FRAAA</name>
<reference evidence="1 2" key="1">
    <citation type="journal article" date="2007" name="Genome Res.">
        <title>Genome characteristics of facultatively symbiotic Frankia sp. strains reflect host range and host plant biogeography.</title>
        <authorList>
            <person name="Normand P."/>
            <person name="Lapierre P."/>
            <person name="Tisa L.S."/>
            <person name="Gogarten J.P."/>
            <person name="Alloisio N."/>
            <person name="Bagnarol E."/>
            <person name="Bassi C.A."/>
            <person name="Berry A.M."/>
            <person name="Bickhart D.M."/>
            <person name="Choisne N."/>
            <person name="Couloux A."/>
            <person name="Cournoyer B."/>
            <person name="Cruveiller S."/>
            <person name="Daubin V."/>
            <person name="Demange N."/>
            <person name="Francino M.P."/>
            <person name="Goltsman E."/>
            <person name="Huang Y."/>
            <person name="Kopp O.R."/>
            <person name="Labarre L."/>
            <person name="Lapidus A."/>
            <person name="Lavire C."/>
            <person name="Marechal J."/>
            <person name="Martinez M."/>
            <person name="Mastronunzio J.E."/>
            <person name="Mullin B.C."/>
            <person name="Niemann J."/>
            <person name="Pujic P."/>
            <person name="Rawnsley T."/>
            <person name="Rouy Z."/>
            <person name="Schenowitz C."/>
            <person name="Sellstedt A."/>
            <person name="Tavares F."/>
            <person name="Tomkins J.P."/>
            <person name="Vallenet D."/>
            <person name="Valverde C."/>
            <person name="Wall L.G."/>
            <person name="Wang Y."/>
            <person name="Medigue C."/>
            <person name="Benson D.R."/>
        </authorList>
    </citation>
    <scope>NUCLEOTIDE SEQUENCE [LARGE SCALE GENOMIC DNA]</scope>
    <source>
        <strain evidence="2">DSM 45986 / CECT 9034 / ACN14a</strain>
    </source>
</reference>
<sequence length="102" mass="11510">MTTYTPREYSYLTLERFEQDAYRLVCRVAGVPATTTGYGLLHLTDASETRWTAISEDLIYVGLLAALHPVGRAGLEIPANKFALIRRGWPDEWATPPARRSR</sequence>
<organism evidence="1 2">
    <name type="scientific">Frankia alni (strain DSM 45986 / CECT 9034 / ACN14a)</name>
    <dbReference type="NCBI Taxonomy" id="326424"/>
    <lineage>
        <taxon>Bacteria</taxon>
        <taxon>Bacillati</taxon>
        <taxon>Actinomycetota</taxon>
        <taxon>Actinomycetes</taxon>
        <taxon>Frankiales</taxon>
        <taxon>Frankiaceae</taxon>
        <taxon>Frankia</taxon>
    </lineage>
</organism>
<protein>
    <submittedName>
        <fullName evidence="1">Uncharacterized protein</fullName>
    </submittedName>
</protein>
<dbReference type="HOGENOM" id="CLU_2273242_0_0_11"/>
<evidence type="ECO:0000313" key="2">
    <source>
        <dbReference type="Proteomes" id="UP000000657"/>
    </source>
</evidence>
<proteinExistence type="predicted"/>
<evidence type="ECO:0000313" key="1">
    <source>
        <dbReference type="EMBL" id="CAJ61302.1"/>
    </source>
</evidence>
<dbReference type="KEGG" id="fal:FRAAL2656"/>